<accession>A0ABU8A3M7</accession>
<dbReference type="RefSeq" id="WP_319223740.1">
    <property type="nucleotide sequence ID" value="NZ_JARUMK010000001.1"/>
</dbReference>
<comment type="caution">
    <text evidence="1">The sequence shown here is derived from an EMBL/GenBank/DDBJ whole genome shotgun (WGS) entry which is preliminary data.</text>
</comment>
<reference evidence="1 2" key="1">
    <citation type="submission" date="2023-04" db="EMBL/GenBank/DDBJ databases">
        <title>Genomic diversity of scab-causing Streptomyces spp. in the province of Quebec, Canada.</title>
        <authorList>
            <person name="Biessy A."/>
            <person name="Cadieux M."/>
            <person name="Ciotola M."/>
            <person name="Filion M."/>
        </authorList>
    </citation>
    <scope>NUCLEOTIDE SEQUENCE [LARGE SCALE GENOMIC DNA]</scope>
    <source>
        <strain evidence="1 2">B21-103</strain>
    </source>
</reference>
<protein>
    <submittedName>
        <fullName evidence="1">Uncharacterized protein</fullName>
    </submittedName>
</protein>
<evidence type="ECO:0000313" key="1">
    <source>
        <dbReference type="EMBL" id="MEH0560987.1"/>
    </source>
</evidence>
<dbReference type="EMBL" id="JARUMK010000001">
    <property type="protein sequence ID" value="MEH0560987.1"/>
    <property type="molecule type" value="Genomic_DNA"/>
</dbReference>
<evidence type="ECO:0000313" key="2">
    <source>
        <dbReference type="Proteomes" id="UP001382181"/>
    </source>
</evidence>
<sequence length="48" mass="4926">MRAAGVYWTVASEQARTVQAAPVATGGNEEPTRIVAASAGVLRAAGRR</sequence>
<proteinExistence type="predicted"/>
<gene>
    <name evidence="1" type="ORF">QBA37_17295</name>
</gene>
<name>A0ABU8A3M7_9ACTN</name>
<dbReference type="Proteomes" id="UP001382181">
    <property type="component" value="Unassembled WGS sequence"/>
</dbReference>
<organism evidence="1 2">
    <name type="scientific">Streptomyces silvae</name>
    <dbReference type="NCBI Taxonomy" id="2803812"/>
    <lineage>
        <taxon>Bacteria</taxon>
        <taxon>Bacillati</taxon>
        <taxon>Actinomycetota</taxon>
        <taxon>Actinomycetes</taxon>
        <taxon>Kitasatosporales</taxon>
        <taxon>Streptomycetaceae</taxon>
        <taxon>Streptomyces</taxon>
    </lineage>
</organism>
<keyword evidence="2" id="KW-1185">Reference proteome</keyword>